<keyword evidence="1" id="KW-0472">Membrane</keyword>
<dbReference type="Pfam" id="PF00892">
    <property type="entry name" value="EamA"/>
    <property type="match status" value="1"/>
</dbReference>
<dbReference type="RefSeq" id="WP_191180534.1">
    <property type="nucleotide sequence ID" value="NZ_JACXXP010000024.1"/>
</dbReference>
<proteinExistence type="predicted"/>
<evidence type="ECO:0000313" key="4">
    <source>
        <dbReference type="Proteomes" id="UP000603715"/>
    </source>
</evidence>
<evidence type="ECO:0000259" key="2">
    <source>
        <dbReference type="Pfam" id="PF00892"/>
    </source>
</evidence>
<dbReference type="InterPro" id="IPR000620">
    <property type="entry name" value="EamA_dom"/>
</dbReference>
<gene>
    <name evidence="3" type="ORF">IEW27_15990</name>
</gene>
<feature type="transmembrane region" description="Helical" evidence="1">
    <location>
        <begin position="27"/>
        <end position="46"/>
    </location>
</feature>
<accession>A0ABR8M664</accession>
<dbReference type="EMBL" id="JACXXP010000024">
    <property type="protein sequence ID" value="MBD3906088.1"/>
    <property type="molecule type" value="Genomic_DNA"/>
</dbReference>
<organism evidence="3 4">
    <name type="scientific">Chryseobacterium muglaense</name>
    <dbReference type="NCBI Taxonomy" id="2893752"/>
    <lineage>
        <taxon>Bacteria</taxon>
        <taxon>Pseudomonadati</taxon>
        <taxon>Bacteroidota</taxon>
        <taxon>Flavobacteriia</taxon>
        <taxon>Flavobacteriales</taxon>
        <taxon>Weeksellaceae</taxon>
        <taxon>Chryseobacterium group</taxon>
        <taxon>Chryseobacterium</taxon>
    </lineage>
</organism>
<dbReference type="Proteomes" id="UP000603715">
    <property type="component" value="Unassembled WGS sequence"/>
</dbReference>
<name>A0ABR8M664_9FLAO</name>
<feature type="domain" description="EamA" evidence="2">
    <location>
        <begin position="2"/>
        <end position="57"/>
    </location>
</feature>
<protein>
    <submittedName>
        <fullName evidence="3">EamA family transporter</fullName>
    </submittedName>
</protein>
<reference evidence="4" key="1">
    <citation type="submission" date="2023-07" db="EMBL/GenBank/DDBJ databases">
        <title>Description of novel Chryseobacterium sp. strain C-2.</title>
        <authorList>
            <person name="Saticioglu I.B."/>
        </authorList>
    </citation>
    <scope>NUCLEOTIDE SEQUENCE [LARGE SCALE GENOMIC DNA]</scope>
    <source>
        <strain evidence="4">C-2</strain>
    </source>
</reference>
<keyword evidence="1" id="KW-0812">Transmembrane</keyword>
<keyword evidence="4" id="KW-1185">Reference proteome</keyword>
<comment type="caution">
    <text evidence="3">The sequence shown here is derived from an EMBL/GenBank/DDBJ whole genome shotgun (WGS) entry which is preliminary data.</text>
</comment>
<evidence type="ECO:0000256" key="1">
    <source>
        <dbReference type="SAM" id="Phobius"/>
    </source>
</evidence>
<evidence type="ECO:0000313" key="3">
    <source>
        <dbReference type="EMBL" id="MBD3906088.1"/>
    </source>
</evidence>
<keyword evidence="1" id="KW-1133">Transmembrane helix</keyword>
<sequence length="64" mass="7447">MLLILGTGFWGVSFTFVKVGIGSRSPYVFLFYKFLIAFLVLSILFFKHLKNISKETFKIGIWYC</sequence>